<gene>
    <name evidence="1" type="ORF">CRENBAI_021923</name>
</gene>
<dbReference type="AlphaFoldDB" id="A0AAV9QR26"/>
<proteinExistence type="predicted"/>
<dbReference type="EMBL" id="JAHHUM010002942">
    <property type="protein sequence ID" value="KAK5599373.1"/>
    <property type="molecule type" value="Genomic_DNA"/>
</dbReference>
<organism evidence="1 2">
    <name type="scientific">Crenichthys baileyi</name>
    <name type="common">White River springfish</name>
    <dbReference type="NCBI Taxonomy" id="28760"/>
    <lineage>
        <taxon>Eukaryota</taxon>
        <taxon>Metazoa</taxon>
        <taxon>Chordata</taxon>
        <taxon>Craniata</taxon>
        <taxon>Vertebrata</taxon>
        <taxon>Euteleostomi</taxon>
        <taxon>Actinopterygii</taxon>
        <taxon>Neopterygii</taxon>
        <taxon>Teleostei</taxon>
        <taxon>Neoteleostei</taxon>
        <taxon>Acanthomorphata</taxon>
        <taxon>Ovalentaria</taxon>
        <taxon>Atherinomorphae</taxon>
        <taxon>Cyprinodontiformes</taxon>
        <taxon>Goodeidae</taxon>
        <taxon>Crenichthys</taxon>
    </lineage>
</organism>
<reference evidence="1 2" key="1">
    <citation type="submission" date="2021-06" db="EMBL/GenBank/DDBJ databases">
        <authorList>
            <person name="Palmer J.M."/>
        </authorList>
    </citation>
    <scope>NUCLEOTIDE SEQUENCE [LARGE SCALE GENOMIC DNA]</scope>
    <source>
        <strain evidence="1 2">MEX-2019</strain>
        <tissue evidence="1">Muscle</tissue>
    </source>
</reference>
<sequence length="181" mass="19838">MVAAARLPLLNRAGPRIARLMLFRLWHFRRWAPGPQGAAGEPVSAAIRTALGHLQLDVPLAQSALSSAFFRNRDAEAAFVVPTLAKYVQELHACWTDTRAFSRPTADGRALAAMHEVPKFGLGCMPPVESAITSLIVPPDEALRPNARCPRPQCRVTDNLLCSQVKFIYIVLFSNKALKAL</sequence>
<evidence type="ECO:0000313" key="1">
    <source>
        <dbReference type="EMBL" id="KAK5599373.1"/>
    </source>
</evidence>
<keyword evidence="2" id="KW-1185">Reference proteome</keyword>
<evidence type="ECO:0000313" key="2">
    <source>
        <dbReference type="Proteomes" id="UP001311232"/>
    </source>
</evidence>
<name>A0AAV9QR26_9TELE</name>
<dbReference type="Proteomes" id="UP001311232">
    <property type="component" value="Unassembled WGS sequence"/>
</dbReference>
<comment type="caution">
    <text evidence="1">The sequence shown here is derived from an EMBL/GenBank/DDBJ whole genome shotgun (WGS) entry which is preliminary data.</text>
</comment>
<protein>
    <submittedName>
        <fullName evidence="1">Uncharacterized protein</fullName>
    </submittedName>
</protein>
<accession>A0AAV9QR26</accession>